<evidence type="ECO:0000313" key="2">
    <source>
        <dbReference type="Proteomes" id="UP000542776"/>
    </source>
</evidence>
<sequence>MKSARQQLEEAEERRVDIARASTIPGMVTHQWQSLFFAEAIRDQTPRRKRRPA</sequence>
<evidence type="ECO:0000313" key="1">
    <source>
        <dbReference type="EMBL" id="MBB3997257.1"/>
    </source>
</evidence>
<proteinExistence type="predicted"/>
<gene>
    <name evidence="1" type="ORF">GGR04_001078</name>
</gene>
<name>A0A7W6EDF0_9HYPH</name>
<dbReference type="RefSeq" id="WP_183198585.1">
    <property type="nucleotide sequence ID" value="NZ_JACIEK010000001.1"/>
</dbReference>
<dbReference type="EMBL" id="JACIEK010000001">
    <property type="protein sequence ID" value="MBB3997257.1"/>
    <property type="molecule type" value="Genomic_DNA"/>
</dbReference>
<comment type="caution">
    <text evidence="1">The sequence shown here is derived from an EMBL/GenBank/DDBJ whole genome shotgun (WGS) entry which is preliminary data.</text>
</comment>
<protein>
    <submittedName>
        <fullName evidence="1">Uncharacterized protein</fullName>
    </submittedName>
</protein>
<keyword evidence="2" id="KW-1185">Reference proteome</keyword>
<dbReference type="Proteomes" id="UP000542776">
    <property type="component" value="Unassembled WGS sequence"/>
</dbReference>
<dbReference type="AlphaFoldDB" id="A0A7W6EDF0"/>
<reference evidence="1 2" key="1">
    <citation type="submission" date="2020-08" db="EMBL/GenBank/DDBJ databases">
        <title>Genomic Encyclopedia of Type Strains, Phase IV (KMG-IV): sequencing the most valuable type-strain genomes for metagenomic binning, comparative biology and taxonomic classification.</title>
        <authorList>
            <person name="Goeker M."/>
        </authorList>
    </citation>
    <scope>NUCLEOTIDE SEQUENCE [LARGE SCALE GENOMIC DNA]</scope>
    <source>
        <strain evidence="1 2">DSM 102238</strain>
    </source>
</reference>
<accession>A0A7W6EDF0</accession>
<organism evidence="1 2">
    <name type="scientific">Aureimonas pseudogalii</name>
    <dbReference type="NCBI Taxonomy" id="1744844"/>
    <lineage>
        <taxon>Bacteria</taxon>
        <taxon>Pseudomonadati</taxon>
        <taxon>Pseudomonadota</taxon>
        <taxon>Alphaproteobacteria</taxon>
        <taxon>Hyphomicrobiales</taxon>
        <taxon>Aurantimonadaceae</taxon>
        <taxon>Aureimonas</taxon>
    </lineage>
</organism>